<evidence type="ECO:0000313" key="1">
    <source>
        <dbReference type="EMBL" id="QLL77620.1"/>
    </source>
</evidence>
<dbReference type="EMBL" id="CP047418">
    <property type="protein sequence ID" value="QLL77620.1"/>
    <property type="molecule type" value="Genomic_DNA"/>
</dbReference>
<name>A0A7H9EIT7_9LACO</name>
<dbReference type="RefSeq" id="WP_180849438.1">
    <property type="nucleotide sequence ID" value="NZ_CP047418.1"/>
</dbReference>
<dbReference type="KEGG" id="lsw:GTO87_02805"/>
<sequence>MEYRSEIDWIREQSEQARRDYWTAYFKSIGMSDDDAQGWAEKAVAMDNNGCSDQQIKEGLAYREERTLIAV</sequence>
<reference evidence="1 2" key="1">
    <citation type="submission" date="2020-01" db="EMBL/GenBank/DDBJ databases">
        <title>Complete and circular genome sequences of six lactobacillus isolates from horses.</title>
        <authorList>
            <person name="Hassan H.M."/>
        </authorList>
    </citation>
    <scope>NUCLEOTIDE SEQUENCE [LARGE SCALE GENOMIC DNA]</scope>
    <source>
        <strain evidence="1 2">1A</strain>
    </source>
</reference>
<dbReference type="AlphaFoldDB" id="A0A7H9EIT7"/>
<gene>
    <name evidence="1" type="ORF">GTO87_02805</name>
</gene>
<evidence type="ECO:0000313" key="2">
    <source>
        <dbReference type="Proteomes" id="UP000510886"/>
    </source>
</evidence>
<dbReference type="Proteomes" id="UP000510886">
    <property type="component" value="Chromosome"/>
</dbReference>
<accession>A0A7H9EIT7</accession>
<organism evidence="1 2">
    <name type="scientific">Ligilactobacillus saerimneri</name>
    <dbReference type="NCBI Taxonomy" id="228229"/>
    <lineage>
        <taxon>Bacteria</taxon>
        <taxon>Bacillati</taxon>
        <taxon>Bacillota</taxon>
        <taxon>Bacilli</taxon>
        <taxon>Lactobacillales</taxon>
        <taxon>Lactobacillaceae</taxon>
        <taxon>Ligilactobacillus</taxon>
    </lineage>
</organism>
<proteinExistence type="predicted"/>
<protein>
    <submittedName>
        <fullName evidence="1">Uncharacterized protein</fullName>
    </submittedName>
</protein>